<accession>A0A419T7L6</accession>
<keyword evidence="2 4" id="KW-0238">DNA-binding</keyword>
<comment type="similarity">
    <text evidence="4">Belongs to the WhiA family.</text>
</comment>
<evidence type="ECO:0000256" key="1">
    <source>
        <dbReference type="ARBA" id="ARBA00022618"/>
    </source>
</evidence>
<feature type="domain" description="Sporulation regulator WhiA C-terminal" evidence="5">
    <location>
        <begin position="227"/>
        <end position="310"/>
    </location>
</feature>
<evidence type="ECO:0000256" key="4">
    <source>
        <dbReference type="HAMAP-Rule" id="MF_01420"/>
    </source>
</evidence>
<evidence type="ECO:0000259" key="5">
    <source>
        <dbReference type="Pfam" id="PF02650"/>
    </source>
</evidence>
<keyword evidence="9" id="KW-1185">Reference proteome</keyword>
<dbReference type="RefSeq" id="WP_120167720.1">
    <property type="nucleotide sequence ID" value="NZ_MCIB01000006.1"/>
</dbReference>
<dbReference type="Pfam" id="PF10298">
    <property type="entry name" value="WhiA_N"/>
    <property type="match status" value="1"/>
</dbReference>
<dbReference type="GO" id="GO:0003677">
    <property type="term" value="F:DNA binding"/>
    <property type="evidence" value="ECO:0007669"/>
    <property type="project" value="UniProtKB-UniRule"/>
</dbReference>
<gene>
    <name evidence="4" type="primary">whiA</name>
    <name evidence="8" type="ORF">BET03_09095</name>
</gene>
<evidence type="ECO:0000259" key="7">
    <source>
        <dbReference type="Pfam" id="PF14527"/>
    </source>
</evidence>
<reference evidence="8 9" key="1">
    <citation type="submission" date="2016-08" db="EMBL/GenBank/DDBJ databases">
        <title>Novel Firmicutes and Novel Genomes.</title>
        <authorList>
            <person name="Poppleton D.I."/>
            <person name="Gribaldo S."/>
        </authorList>
    </citation>
    <scope>NUCLEOTIDE SEQUENCE [LARGE SCALE GENOMIC DNA]</scope>
    <source>
        <strain evidence="8 9">CTT3</strain>
    </source>
</reference>
<dbReference type="OrthoDB" id="401278at2"/>
<evidence type="ECO:0000313" key="8">
    <source>
        <dbReference type="EMBL" id="RKD33403.1"/>
    </source>
</evidence>
<evidence type="ECO:0000259" key="6">
    <source>
        <dbReference type="Pfam" id="PF10298"/>
    </source>
</evidence>
<comment type="caution">
    <text evidence="8">The sequence shown here is derived from an EMBL/GenBank/DDBJ whole genome shotgun (WGS) entry which is preliminary data.</text>
</comment>
<comment type="function">
    <text evidence="4">Involved in cell division and chromosome segregation.</text>
</comment>
<dbReference type="Pfam" id="PF02650">
    <property type="entry name" value="HTH_WhiA"/>
    <property type="match status" value="1"/>
</dbReference>
<dbReference type="GO" id="GO:0051301">
    <property type="term" value="P:cell division"/>
    <property type="evidence" value="ECO:0007669"/>
    <property type="project" value="UniProtKB-UniRule"/>
</dbReference>
<evidence type="ECO:0000256" key="3">
    <source>
        <dbReference type="ARBA" id="ARBA00023306"/>
    </source>
</evidence>
<evidence type="ECO:0000313" key="9">
    <source>
        <dbReference type="Proteomes" id="UP000284177"/>
    </source>
</evidence>
<dbReference type="InterPro" id="IPR018478">
    <property type="entry name" value="Sporu_reg_WhiA_N_dom"/>
</dbReference>
<evidence type="ECO:0000256" key="2">
    <source>
        <dbReference type="ARBA" id="ARBA00023125"/>
    </source>
</evidence>
<dbReference type="GO" id="GO:0043937">
    <property type="term" value="P:regulation of sporulation"/>
    <property type="evidence" value="ECO:0007669"/>
    <property type="project" value="InterPro"/>
</dbReference>
<feature type="domain" description="WhiA LAGLIDADG-like" evidence="7">
    <location>
        <begin position="133"/>
        <end position="224"/>
    </location>
</feature>
<dbReference type="InterPro" id="IPR023054">
    <property type="entry name" value="Sporulation_regulator_WhiA_C"/>
</dbReference>
<protein>
    <recommendedName>
        <fullName evidence="4">Probable cell division protein WhiA</fullName>
    </recommendedName>
</protein>
<dbReference type="SUPFAM" id="SSF55608">
    <property type="entry name" value="Homing endonucleases"/>
    <property type="match status" value="1"/>
</dbReference>
<keyword evidence="1 4" id="KW-0132">Cell division</keyword>
<dbReference type="Gene3D" id="3.10.28.10">
    <property type="entry name" value="Homing endonucleases"/>
    <property type="match status" value="1"/>
</dbReference>
<dbReference type="Proteomes" id="UP000284177">
    <property type="component" value="Unassembled WGS sequence"/>
</dbReference>
<proteinExistence type="inferred from homology"/>
<feature type="domain" description="Sporulation transcription regulator WhiA N-terminal" evidence="6">
    <location>
        <begin position="19"/>
        <end position="107"/>
    </location>
</feature>
<dbReference type="InterPro" id="IPR039518">
    <property type="entry name" value="WhiA_LAGLIDADG_dom"/>
</dbReference>
<dbReference type="HAMAP" id="MF_01420">
    <property type="entry name" value="HTH_type_WhiA"/>
    <property type="match status" value="1"/>
</dbReference>
<name>A0A419T7L6_9FIRM</name>
<dbReference type="InterPro" id="IPR027434">
    <property type="entry name" value="Homing_endonucl"/>
</dbReference>
<dbReference type="Pfam" id="PF14527">
    <property type="entry name" value="LAGLIDADG_WhiA"/>
    <property type="match status" value="1"/>
</dbReference>
<organism evidence="8 9">
    <name type="scientific">Thermohalobacter berrensis</name>
    <dbReference type="NCBI Taxonomy" id="99594"/>
    <lineage>
        <taxon>Bacteria</taxon>
        <taxon>Bacillati</taxon>
        <taxon>Bacillota</taxon>
        <taxon>Tissierellia</taxon>
        <taxon>Tissierellales</taxon>
        <taxon>Thermohalobacteraceae</taxon>
        <taxon>Thermohalobacter</taxon>
    </lineage>
</organism>
<dbReference type="NCBIfam" id="TIGR00647">
    <property type="entry name" value="DNA_bind_WhiA"/>
    <property type="match status" value="1"/>
</dbReference>
<sequence>MSFSSKTKNELSRIEVEDKCCQIAELSALIRMSGSIQISGLGKISIKFTTENAAIARRIFSLLKKIYDIHTEVRVRKNRQLKKNNNYLMIINNPIVTNKVLADTGIYEKDKEQYFNINYGIPERLIDKRCCRRSYIRGAFLGGGSLSDPEKTYHLEFVTHSSKHAKDLSNLINSFDLNSKIVTRKENYVVYLKEGEQIVDLLNIIGAHSALLKLENIRVLKEVRNNINRIVNCETANLSKTINAALRQIKNIQYIDEVMGIENLSKGLADIARLRLQNREASLKELGQMLSPPVGKSGVNHRLRKIEEIADKLRMERGEYDAIKEDSNKK</sequence>
<dbReference type="InterPro" id="IPR003802">
    <property type="entry name" value="Sporulation_regulator_WhiA"/>
</dbReference>
<dbReference type="AlphaFoldDB" id="A0A419T7L6"/>
<dbReference type="PANTHER" id="PTHR37307">
    <property type="entry name" value="CELL DIVISION PROTEIN WHIA-RELATED"/>
    <property type="match status" value="1"/>
</dbReference>
<dbReference type="EMBL" id="MCIB01000006">
    <property type="protein sequence ID" value="RKD33403.1"/>
    <property type="molecule type" value="Genomic_DNA"/>
</dbReference>
<dbReference type="PANTHER" id="PTHR37307:SF1">
    <property type="entry name" value="CELL DIVISION PROTEIN WHIA-RELATED"/>
    <property type="match status" value="1"/>
</dbReference>
<keyword evidence="3 4" id="KW-0131">Cell cycle</keyword>